<gene>
    <name evidence="2" type="ORF">KMZ29_09235</name>
</gene>
<dbReference type="Proteomes" id="UP000680839">
    <property type="component" value="Chromosome"/>
</dbReference>
<dbReference type="EMBL" id="CP076134">
    <property type="protein sequence ID" value="QWG14813.1"/>
    <property type="molecule type" value="Genomic_DNA"/>
</dbReference>
<keyword evidence="1" id="KW-0472">Membrane</keyword>
<dbReference type="AlphaFoldDB" id="A0A975NGP9"/>
<evidence type="ECO:0000313" key="2">
    <source>
        <dbReference type="EMBL" id="QWG14813.1"/>
    </source>
</evidence>
<keyword evidence="1" id="KW-0812">Transmembrane</keyword>
<feature type="transmembrane region" description="Helical" evidence="1">
    <location>
        <begin position="74"/>
        <end position="92"/>
    </location>
</feature>
<organism evidence="2 3">
    <name type="scientific">Bradyrhizobium sediminis</name>
    <dbReference type="NCBI Taxonomy" id="2840469"/>
    <lineage>
        <taxon>Bacteria</taxon>
        <taxon>Pseudomonadati</taxon>
        <taxon>Pseudomonadota</taxon>
        <taxon>Alphaproteobacteria</taxon>
        <taxon>Hyphomicrobiales</taxon>
        <taxon>Nitrobacteraceae</taxon>
        <taxon>Bradyrhizobium</taxon>
    </lineage>
</organism>
<sequence>MIRSDMHLSFRIMFIFCRHARTRRHAAWQEPTLARGPAATIHYADRVWDTVRAGNDCISDHAAHFIHTEAGGCMTAYLIALALAGLVTIAVWEGFQ</sequence>
<reference evidence="2" key="1">
    <citation type="submission" date="2021-06" db="EMBL/GenBank/DDBJ databases">
        <title>Bradyrhizobium sp. S2-20-1 Genome sequencing.</title>
        <authorList>
            <person name="Jin L."/>
        </authorList>
    </citation>
    <scope>NUCLEOTIDE SEQUENCE</scope>
    <source>
        <strain evidence="2">S2-20-1</strain>
    </source>
</reference>
<name>A0A975NGP9_9BRAD</name>
<evidence type="ECO:0000313" key="3">
    <source>
        <dbReference type="Proteomes" id="UP000680839"/>
    </source>
</evidence>
<accession>A0A975NGP9</accession>
<evidence type="ECO:0000256" key="1">
    <source>
        <dbReference type="SAM" id="Phobius"/>
    </source>
</evidence>
<proteinExistence type="predicted"/>
<keyword evidence="1" id="KW-1133">Transmembrane helix</keyword>
<dbReference type="RefSeq" id="WP_215623406.1">
    <property type="nucleotide sequence ID" value="NZ_CP076134.1"/>
</dbReference>
<protein>
    <submittedName>
        <fullName evidence="2">Uncharacterized protein</fullName>
    </submittedName>
</protein>